<gene>
    <name evidence="2" type="ORF">GA842_09720</name>
</gene>
<dbReference type="InterPro" id="IPR025159">
    <property type="entry name" value="AbiEi_N"/>
</dbReference>
<dbReference type="Pfam" id="PF13338">
    <property type="entry name" value="AbiEi_4"/>
    <property type="match status" value="1"/>
</dbReference>
<proteinExistence type="predicted"/>
<organism evidence="2 3">
    <name type="scientific">Pediococcus parvulus</name>
    <dbReference type="NCBI Taxonomy" id="54062"/>
    <lineage>
        <taxon>Bacteria</taxon>
        <taxon>Bacillati</taxon>
        <taxon>Bacillota</taxon>
        <taxon>Bacilli</taxon>
        <taxon>Lactobacillales</taxon>
        <taxon>Lactobacillaceae</taxon>
        <taxon>Pediococcus</taxon>
    </lineage>
</organism>
<dbReference type="EMBL" id="WERX01000040">
    <property type="protein sequence ID" value="MDV7695122.1"/>
    <property type="molecule type" value="Genomic_DNA"/>
</dbReference>
<reference evidence="2" key="1">
    <citation type="submission" date="2019-10" db="EMBL/GenBank/DDBJ databases">
        <title>Malate fermentation in French cider.</title>
        <authorList>
            <person name="Cousin F.J."/>
            <person name="Medina Fernandez S."/>
            <person name="Misery B."/>
            <person name="Laplace J.-M."/>
            <person name="Cretenet M."/>
        </authorList>
    </citation>
    <scope>NUCLEOTIDE SEQUENCE</scope>
    <source>
        <strain evidence="2">UCMA15901</strain>
    </source>
</reference>
<sequence>MHKRIIWLSKTNIYTLIIRKQRLYVRIYKEVMIMSNKEKILSHLKAHNGMITVEEAASMGVNRYFLSELTDSGQLERVNRGVYIDPAIFEDEMAIYQYRFGKGIFSYNTALYLHGLTDRTPRKYDMTFPLGYHSARISDYNIRFYTQSNKYYQLGIESEITPNGNTVRVYSIEKTLCDLIRGKNKKDSELISMAMNGYAALPNKDVNLLIEMAQKMNVETQIRTYLEVLL</sequence>
<feature type="domain" description="AbiEi antitoxin N-terminal" evidence="1">
    <location>
        <begin position="39"/>
        <end position="83"/>
    </location>
</feature>
<comment type="caution">
    <text evidence="2">The sequence shown here is derived from an EMBL/GenBank/DDBJ whole genome shotgun (WGS) entry which is preliminary data.</text>
</comment>
<evidence type="ECO:0000313" key="3">
    <source>
        <dbReference type="Proteomes" id="UP001275867"/>
    </source>
</evidence>
<accession>A0AAP5WFX1</accession>
<dbReference type="AlphaFoldDB" id="A0AAP5WFX1"/>
<name>A0AAP5WFX1_9LACO</name>
<evidence type="ECO:0000259" key="1">
    <source>
        <dbReference type="Pfam" id="PF13338"/>
    </source>
</evidence>
<protein>
    <submittedName>
        <fullName evidence="2">Abortive infection protein</fullName>
    </submittedName>
</protein>
<dbReference type="Proteomes" id="UP001275867">
    <property type="component" value="Unassembled WGS sequence"/>
</dbReference>
<evidence type="ECO:0000313" key="2">
    <source>
        <dbReference type="EMBL" id="MDV7695122.1"/>
    </source>
</evidence>